<gene>
    <name evidence="1" type="ORF">C1645_825945</name>
</gene>
<organism evidence="1 2">
    <name type="scientific">Glomus cerebriforme</name>
    <dbReference type="NCBI Taxonomy" id="658196"/>
    <lineage>
        <taxon>Eukaryota</taxon>
        <taxon>Fungi</taxon>
        <taxon>Fungi incertae sedis</taxon>
        <taxon>Mucoromycota</taxon>
        <taxon>Glomeromycotina</taxon>
        <taxon>Glomeromycetes</taxon>
        <taxon>Glomerales</taxon>
        <taxon>Glomeraceae</taxon>
        <taxon>Glomus</taxon>
    </lineage>
</organism>
<keyword evidence="2" id="KW-1185">Reference proteome</keyword>
<dbReference type="STRING" id="658196.A0A397T0Y9"/>
<dbReference type="Proteomes" id="UP000265703">
    <property type="component" value="Unassembled WGS sequence"/>
</dbReference>
<name>A0A397T0Y9_9GLOM</name>
<reference evidence="1 2" key="1">
    <citation type="submission" date="2018-06" db="EMBL/GenBank/DDBJ databases">
        <title>Comparative genomics reveals the genomic features of Rhizophagus irregularis, R. cerebriforme, R. diaphanum and Gigaspora rosea, and their symbiotic lifestyle signature.</title>
        <authorList>
            <person name="Morin E."/>
            <person name="San Clemente H."/>
            <person name="Chen E.C.H."/>
            <person name="De La Providencia I."/>
            <person name="Hainaut M."/>
            <person name="Kuo A."/>
            <person name="Kohler A."/>
            <person name="Murat C."/>
            <person name="Tang N."/>
            <person name="Roy S."/>
            <person name="Loubradou J."/>
            <person name="Henrissat B."/>
            <person name="Grigoriev I.V."/>
            <person name="Corradi N."/>
            <person name="Roux C."/>
            <person name="Martin F.M."/>
        </authorList>
    </citation>
    <scope>NUCLEOTIDE SEQUENCE [LARGE SCALE GENOMIC DNA]</scope>
    <source>
        <strain evidence="1 2">DAOM 227022</strain>
    </source>
</reference>
<dbReference type="AlphaFoldDB" id="A0A397T0Y9"/>
<sequence length="180" mass="19737">MLNLNQQPNSVVIIINKIINKDGNKITLGLNDRDSIEQVNGWPDKVMLLISHKWKCFGKTTTQFFYGEGIKKKQKEMSRISVPVPSIDNSNKINLNALFDNTTGKSSKPNFPLGISLKIAGSFFSSLKLTDASISLNGNALLNLDLSINGTVGNSTFDAELLSLPLLGSFGIPDFTRFQC</sequence>
<comment type="caution">
    <text evidence="1">The sequence shown here is derived from an EMBL/GenBank/DDBJ whole genome shotgun (WGS) entry which is preliminary data.</text>
</comment>
<proteinExistence type="predicted"/>
<dbReference type="EMBL" id="QKYT01000251">
    <property type="protein sequence ID" value="RIA88714.1"/>
    <property type="molecule type" value="Genomic_DNA"/>
</dbReference>
<protein>
    <submittedName>
        <fullName evidence="1">Uncharacterized protein</fullName>
    </submittedName>
</protein>
<evidence type="ECO:0000313" key="2">
    <source>
        <dbReference type="Proteomes" id="UP000265703"/>
    </source>
</evidence>
<dbReference type="OrthoDB" id="160645at2759"/>
<evidence type="ECO:0000313" key="1">
    <source>
        <dbReference type="EMBL" id="RIA88714.1"/>
    </source>
</evidence>
<accession>A0A397T0Y9</accession>